<proteinExistence type="predicted"/>
<evidence type="ECO:0000313" key="3">
    <source>
        <dbReference type="EMBL" id="OXV09799.1"/>
    </source>
</evidence>
<dbReference type="EMBL" id="NPHW01003323">
    <property type="protein sequence ID" value="OXV09799.1"/>
    <property type="molecule type" value="Genomic_DNA"/>
</dbReference>
<dbReference type="AlphaFoldDB" id="A0A232M077"/>
<keyword evidence="2" id="KW-0802">TPR repeat</keyword>
<evidence type="ECO:0000256" key="1">
    <source>
        <dbReference type="ARBA" id="ARBA00022737"/>
    </source>
</evidence>
<name>A0A232M077_9EURO</name>
<dbReference type="OrthoDB" id="4121059at2759"/>
<keyword evidence="1" id="KW-0677">Repeat</keyword>
<dbReference type="PANTHER" id="PTHR45641:SF19">
    <property type="entry name" value="NEPHROCYSTIN-3"/>
    <property type="match status" value="1"/>
</dbReference>
<dbReference type="InterPro" id="IPR011990">
    <property type="entry name" value="TPR-like_helical_dom_sf"/>
</dbReference>
<reference evidence="3 4" key="1">
    <citation type="journal article" date="2015" name="Environ. Microbiol.">
        <title>Metagenome sequence of Elaphomyces granulatus from sporocarp tissue reveals Ascomycota ectomycorrhizal fingerprints of genome expansion and a Proteobacteria-rich microbiome.</title>
        <authorList>
            <person name="Quandt C.A."/>
            <person name="Kohler A."/>
            <person name="Hesse C.N."/>
            <person name="Sharpton T.J."/>
            <person name="Martin F."/>
            <person name="Spatafora J.W."/>
        </authorList>
    </citation>
    <scope>NUCLEOTIDE SEQUENCE [LARGE SCALE GENOMIC DNA]</scope>
    <source>
        <strain evidence="3 4">OSC145934</strain>
    </source>
</reference>
<comment type="caution">
    <text evidence="3">The sequence shown here is derived from an EMBL/GenBank/DDBJ whole genome shotgun (WGS) entry which is preliminary data.</text>
</comment>
<accession>A0A232M077</accession>
<sequence length="98" mass="11005">MGLLYKSQCKLDEAEKMYKRALQGYEKALGLEDITSHRPALNTMWNLGHLFTAQGHLDEAKEMYSRARTGFQVLQGPSSDVCQQLDLSIASLDPMKGK</sequence>
<dbReference type="Pfam" id="PF13424">
    <property type="entry name" value="TPR_12"/>
    <property type="match status" value="1"/>
</dbReference>
<evidence type="ECO:0000256" key="2">
    <source>
        <dbReference type="ARBA" id="ARBA00022803"/>
    </source>
</evidence>
<dbReference type="SUPFAM" id="SSF48452">
    <property type="entry name" value="TPR-like"/>
    <property type="match status" value="1"/>
</dbReference>
<dbReference type="PANTHER" id="PTHR45641">
    <property type="entry name" value="TETRATRICOPEPTIDE REPEAT PROTEIN (AFU_ORTHOLOGUE AFUA_6G03870)"/>
    <property type="match status" value="1"/>
</dbReference>
<organism evidence="3 4">
    <name type="scientific">Elaphomyces granulatus</name>
    <dbReference type="NCBI Taxonomy" id="519963"/>
    <lineage>
        <taxon>Eukaryota</taxon>
        <taxon>Fungi</taxon>
        <taxon>Dikarya</taxon>
        <taxon>Ascomycota</taxon>
        <taxon>Pezizomycotina</taxon>
        <taxon>Eurotiomycetes</taxon>
        <taxon>Eurotiomycetidae</taxon>
        <taxon>Eurotiales</taxon>
        <taxon>Elaphomycetaceae</taxon>
        <taxon>Elaphomyces</taxon>
    </lineage>
</organism>
<protein>
    <submittedName>
        <fullName evidence="3">Uncharacterized protein</fullName>
    </submittedName>
</protein>
<keyword evidence="4" id="KW-1185">Reference proteome</keyword>
<gene>
    <name evidence="3" type="ORF">Egran_02439</name>
</gene>
<dbReference type="Proteomes" id="UP000243515">
    <property type="component" value="Unassembled WGS sequence"/>
</dbReference>
<evidence type="ECO:0000313" key="4">
    <source>
        <dbReference type="Proteomes" id="UP000243515"/>
    </source>
</evidence>
<dbReference type="Gene3D" id="1.25.40.10">
    <property type="entry name" value="Tetratricopeptide repeat domain"/>
    <property type="match status" value="1"/>
</dbReference>